<dbReference type="GO" id="GO:0051087">
    <property type="term" value="F:protein-folding chaperone binding"/>
    <property type="evidence" value="ECO:0007669"/>
    <property type="project" value="InterPro"/>
</dbReference>
<organism evidence="6">
    <name type="scientific">Candidatus Berkiella aquae</name>
    <dbReference type="NCBI Taxonomy" id="295108"/>
    <lineage>
        <taxon>Bacteria</taxon>
        <taxon>Pseudomonadati</taxon>
        <taxon>Pseudomonadota</taxon>
        <taxon>Gammaproteobacteria</taxon>
        <taxon>Candidatus Berkiellales</taxon>
        <taxon>Candidatus Berkiellaceae</taxon>
        <taxon>Candidatus Berkiella</taxon>
    </lineage>
</organism>
<comment type="subunit">
    <text evidence="4">Interacts with HscA and stimulates its ATPase activity.</text>
</comment>
<reference evidence="7" key="3">
    <citation type="submission" date="2021-06" db="EMBL/GenBank/DDBJ databases">
        <title>Genomic Description and Analysis of Intracellular Bacteria, Candidatus Berkiella cookevillensis and Candidatus Berkiella aquae.</title>
        <authorList>
            <person name="Kidane D.T."/>
            <person name="Mehari Y.T."/>
            <person name="Rice F.C."/>
            <person name="Arivett B.A."/>
            <person name="Farone A.L."/>
            <person name="Berk S.G."/>
            <person name="Farone M.B."/>
        </authorList>
    </citation>
    <scope>NUCLEOTIDE SEQUENCE</scope>
    <source>
        <strain evidence="7">HT99</strain>
    </source>
</reference>
<dbReference type="InterPro" id="IPR009073">
    <property type="entry name" value="HscB_oligo_C"/>
</dbReference>
<keyword evidence="2 4" id="KW-0143">Chaperone</keyword>
<dbReference type="AlphaFoldDB" id="A0A0Q9YC48"/>
<evidence type="ECO:0000313" key="8">
    <source>
        <dbReference type="Proteomes" id="UP000051497"/>
    </source>
</evidence>
<keyword evidence="8" id="KW-1185">Reference proteome</keyword>
<dbReference type="GO" id="GO:0044571">
    <property type="term" value="P:[2Fe-2S] cluster assembly"/>
    <property type="evidence" value="ECO:0007669"/>
    <property type="project" value="InterPro"/>
</dbReference>
<comment type="caution">
    <text evidence="6">The sequence shown here is derived from an EMBL/GenBank/DDBJ whole genome shotgun (WGS) entry which is preliminary data.</text>
</comment>
<evidence type="ECO:0000313" key="7">
    <source>
        <dbReference type="EMBL" id="MCS5711033.1"/>
    </source>
</evidence>
<reference evidence="7" key="2">
    <citation type="journal article" date="2016" name="Genome Announc.">
        <title>Draft Genome Sequences of Two Novel Amoeba-Resistant Intranuclear Bacteria, 'Candidatus Berkiella cookevillensis' and 'Candidatus Berkiella aquae'.</title>
        <authorList>
            <person name="Mehari Y.T."/>
            <person name="Arivett B.A."/>
            <person name="Farone A.L."/>
            <person name="Gunderson J.H."/>
            <person name="Farone M.B."/>
        </authorList>
    </citation>
    <scope>NUCLEOTIDE SEQUENCE</scope>
    <source>
        <strain evidence="7">HT99</strain>
    </source>
</reference>
<evidence type="ECO:0000313" key="6">
    <source>
        <dbReference type="EMBL" id="KRG18189.1"/>
    </source>
</evidence>
<protein>
    <recommendedName>
        <fullName evidence="4">Co-chaperone protein HscB homolog</fullName>
    </recommendedName>
</protein>
<evidence type="ECO:0000259" key="5">
    <source>
        <dbReference type="PROSITE" id="PS50076"/>
    </source>
</evidence>
<dbReference type="CDD" id="cd06257">
    <property type="entry name" value="DnaJ"/>
    <property type="match status" value="1"/>
</dbReference>
<accession>A0A0Q9YC48</accession>
<feature type="domain" description="J" evidence="5">
    <location>
        <begin position="5"/>
        <end position="77"/>
    </location>
</feature>
<dbReference type="EMBL" id="LKAJ01000021">
    <property type="protein sequence ID" value="KRG18189.1"/>
    <property type="molecule type" value="Genomic_DNA"/>
</dbReference>
<dbReference type="Pfam" id="PF07743">
    <property type="entry name" value="HSCB_C"/>
    <property type="match status" value="1"/>
</dbReference>
<dbReference type="Gene3D" id="1.10.287.110">
    <property type="entry name" value="DnaJ domain"/>
    <property type="match status" value="1"/>
</dbReference>
<evidence type="ECO:0000256" key="1">
    <source>
        <dbReference type="ARBA" id="ARBA00010476"/>
    </source>
</evidence>
<dbReference type="RefSeq" id="WP_075067623.1">
    <property type="nucleotide sequence ID" value="NZ_LKAJ02000001.1"/>
</dbReference>
<name>A0A0Q9YC48_9GAMM</name>
<dbReference type="GO" id="GO:1990230">
    <property type="term" value="C:iron-sulfur cluster transfer complex"/>
    <property type="evidence" value="ECO:0007669"/>
    <property type="project" value="TreeGrafter"/>
</dbReference>
<dbReference type="EMBL" id="LKAJ02000001">
    <property type="protein sequence ID" value="MCS5711033.1"/>
    <property type="molecule type" value="Genomic_DNA"/>
</dbReference>
<dbReference type="OrthoDB" id="287587at2"/>
<dbReference type="InterPro" id="IPR001623">
    <property type="entry name" value="DnaJ_domain"/>
</dbReference>
<evidence type="ECO:0000256" key="2">
    <source>
        <dbReference type="ARBA" id="ARBA00023186"/>
    </source>
</evidence>
<proteinExistence type="inferred from homology"/>
<gene>
    <name evidence="4 7" type="primary">hscB</name>
    <name evidence="7" type="ORF">HT99x_006290</name>
    <name evidence="6" type="ORF">HT99x_03033</name>
</gene>
<dbReference type="GO" id="GO:0001671">
    <property type="term" value="F:ATPase activator activity"/>
    <property type="evidence" value="ECO:0007669"/>
    <property type="project" value="InterPro"/>
</dbReference>
<evidence type="ECO:0000256" key="3">
    <source>
        <dbReference type="ARBA" id="ARBA00025596"/>
    </source>
</evidence>
<dbReference type="STRING" id="295108.HT99x_03033"/>
<dbReference type="InterPro" id="IPR004640">
    <property type="entry name" value="HscB"/>
</dbReference>
<evidence type="ECO:0000256" key="4">
    <source>
        <dbReference type="HAMAP-Rule" id="MF_00682"/>
    </source>
</evidence>
<comment type="function">
    <text evidence="3 4">Co-chaperone involved in the maturation of iron-sulfur cluster-containing proteins. Seems to help targeting proteins to be folded toward HscA.</text>
</comment>
<dbReference type="SUPFAM" id="SSF47144">
    <property type="entry name" value="HSC20 (HSCB), C-terminal oligomerisation domain"/>
    <property type="match status" value="1"/>
</dbReference>
<dbReference type="HAMAP" id="MF_00682">
    <property type="entry name" value="HscB"/>
    <property type="match status" value="1"/>
</dbReference>
<dbReference type="NCBIfam" id="TIGR00714">
    <property type="entry name" value="hscB"/>
    <property type="match status" value="1"/>
</dbReference>
<sequence length="168" mass="19263">MIDFDYFALFGVPPVFTQDLATLKARYLELQQTMHPDNFVNALAHERQLAISYAAAVNEAIKILSCPLQRAIYLLKIKGVDTESETDTQMPMAFLAEQMELREQLMDVSDESERITLENKINDAWQACEKGLTQTLDATPTDLPAARLWVRKMQFYARLREEVQLCLC</sequence>
<dbReference type="PANTHER" id="PTHR14021">
    <property type="entry name" value="IRON-SULFUR CLUSTER CO-CHAPERONE PROTEIN HSCB"/>
    <property type="match status" value="1"/>
</dbReference>
<dbReference type="InterPro" id="IPR036869">
    <property type="entry name" value="J_dom_sf"/>
</dbReference>
<dbReference type="Gene3D" id="1.20.1280.20">
    <property type="entry name" value="HscB, C-terminal domain"/>
    <property type="match status" value="1"/>
</dbReference>
<comment type="similarity">
    <text evidence="1 4">Belongs to the HscB family.</text>
</comment>
<dbReference type="Proteomes" id="UP000051497">
    <property type="component" value="Unassembled WGS sequence"/>
</dbReference>
<dbReference type="PROSITE" id="PS50076">
    <property type="entry name" value="DNAJ_2"/>
    <property type="match status" value="1"/>
</dbReference>
<reference evidence="6" key="1">
    <citation type="submission" date="2015-09" db="EMBL/GenBank/DDBJ databases">
        <title>Draft Genome Sequences of Two Novel Amoeba-resistant Intranuclear Bacteria, Candidatus Berkiella cookevillensis and Candidatus Berkiella aquae.</title>
        <authorList>
            <person name="Mehari Y.T."/>
            <person name="Arivett B.A."/>
            <person name="Farone A.L."/>
            <person name="Gunderson J.H."/>
            <person name="Farone M.B."/>
        </authorList>
    </citation>
    <scope>NUCLEOTIDE SEQUENCE [LARGE SCALE GENOMIC DNA]</scope>
    <source>
        <strain evidence="6">HT99</strain>
    </source>
</reference>
<dbReference type="PANTHER" id="PTHR14021:SF15">
    <property type="entry name" value="IRON-SULFUR CLUSTER CO-CHAPERONE PROTEIN HSCB"/>
    <property type="match status" value="1"/>
</dbReference>
<dbReference type="GO" id="GO:0051259">
    <property type="term" value="P:protein complex oligomerization"/>
    <property type="evidence" value="ECO:0007669"/>
    <property type="project" value="InterPro"/>
</dbReference>
<dbReference type="InterPro" id="IPR036386">
    <property type="entry name" value="HscB_C_sf"/>
</dbReference>
<dbReference type="SUPFAM" id="SSF46565">
    <property type="entry name" value="Chaperone J-domain"/>
    <property type="match status" value="1"/>
</dbReference>
<dbReference type="GO" id="GO:0006457">
    <property type="term" value="P:protein folding"/>
    <property type="evidence" value="ECO:0007669"/>
    <property type="project" value="UniProtKB-UniRule"/>
</dbReference>